<dbReference type="SUPFAM" id="SSF47384">
    <property type="entry name" value="Homodimeric domain of signal transducing histidine kinase"/>
    <property type="match status" value="1"/>
</dbReference>
<accession>A0A9D2RVB6</accession>
<reference evidence="9" key="2">
    <citation type="submission" date="2021-04" db="EMBL/GenBank/DDBJ databases">
        <authorList>
            <person name="Gilroy R."/>
        </authorList>
    </citation>
    <scope>NUCLEOTIDE SEQUENCE</scope>
    <source>
        <strain evidence="9">ChiSjej1B19-5720</strain>
    </source>
</reference>
<comment type="caution">
    <text evidence="9">The sequence shown here is derived from an EMBL/GenBank/DDBJ whole genome shotgun (WGS) entry which is preliminary data.</text>
</comment>
<evidence type="ECO:0000256" key="2">
    <source>
        <dbReference type="ARBA" id="ARBA00004370"/>
    </source>
</evidence>
<dbReference type="AlphaFoldDB" id="A0A9D2RVB6"/>
<comment type="subcellular location">
    <subcellularLocation>
        <location evidence="2">Membrane</location>
    </subcellularLocation>
</comment>
<evidence type="ECO:0000313" key="9">
    <source>
        <dbReference type="EMBL" id="HJB27314.1"/>
    </source>
</evidence>
<dbReference type="Gene3D" id="1.10.287.130">
    <property type="match status" value="1"/>
</dbReference>
<dbReference type="CDD" id="cd00082">
    <property type="entry name" value="HisKA"/>
    <property type="match status" value="1"/>
</dbReference>
<evidence type="ECO:0000313" key="10">
    <source>
        <dbReference type="Proteomes" id="UP000823842"/>
    </source>
</evidence>
<organism evidence="9 10">
    <name type="scientific">Candidatus Blautia faecavium</name>
    <dbReference type="NCBI Taxonomy" id="2838487"/>
    <lineage>
        <taxon>Bacteria</taxon>
        <taxon>Bacillati</taxon>
        <taxon>Bacillota</taxon>
        <taxon>Clostridia</taxon>
        <taxon>Lachnospirales</taxon>
        <taxon>Lachnospiraceae</taxon>
        <taxon>Blautia</taxon>
    </lineage>
</organism>
<dbReference type="PRINTS" id="PR00344">
    <property type="entry name" value="BCTRLSENSOR"/>
</dbReference>
<evidence type="ECO:0000256" key="6">
    <source>
        <dbReference type="ARBA" id="ARBA00022777"/>
    </source>
</evidence>
<dbReference type="InterPro" id="IPR003661">
    <property type="entry name" value="HisK_dim/P_dom"/>
</dbReference>
<keyword evidence="4" id="KW-0597">Phosphoprotein</keyword>
<feature type="domain" description="Histidine kinase" evidence="8">
    <location>
        <begin position="90"/>
        <end position="301"/>
    </location>
</feature>
<keyword evidence="7" id="KW-0902">Two-component regulatory system</keyword>
<dbReference type="Gene3D" id="3.30.565.10">
    <property type="entry name" value="Histidine kinase-like ATPase, C-terminal domain"/>
    <property type="match status" value="1"/>
</dbReference>
<dbReference type="InterPro" id="IPR036097">
    <property type="entry name" value="HisK_dim/P_sf"/>
</dbReference>
<dbReference type="GO" id="GO:0004721">
    <property type="term" value="F:phosphoprotein phosphatase activity"/>
    <property type="evidence" value="ECO:0007669"/>
    <property type="project" value="TreeGrafter"/>
</dbReference>
<dbReference type="PROSITE" id="PS50109">
    <property type="entry name" value="HIS_KIN"/>
    <property type="match status" value="1"/>
</dbReference>
<dbReference type="SUPFAM" id="SSF55874">
    <property type="entry name" value="ATPase domain of HSP90 chaperone/DNA topoisomerase II/histidine kinase"/>
    <property type="match status" value="1"/>
</dbReference>
<gene>
    <name evidence="9" type="ORF">IAA06_00765</name>
</gene>
<dbReference type="GO" id="GO:0000155">
    <property type="term" value="F:phosphorelay sensor kinase activity"/>
    <property type="evidence" value="ECO:0007669"/>
    <property type="project" value="InterPro"/>
</dbReference>
<keyword evidence="6 9" id="KW-0418">Kinase</keyword>
<dbReference type="GO" id="GO:0016036">
    <property type="term" value="P:cellular response to phosphate starvation"/>
    <property type="evidence" value="ECO:0007669"/>
    <property type="project" value="TreeGrafter"/>
</dbReference>
<comment type="catalytic activity">
    <reaction evidence="1">
        <text>ATP + protein L-histidine = ADP + protein N-phospho-L-histidine.</text>
        <dbReference type="EC" id="2.7.13.3"/>
    </reaction>
</comment>
<dbReference type="InterPro" id="IPR003594">
    <property type="entry name" value="HATPase_dom"/>
</dbReference>
<dbReference type="Proteomes" id="UP000823842">
    <property type="component" value="Unassembled WGS sequence"/>
</dbReference>
<evidence type="ECO:0000256" key="4">
    <source>
        <dbReference type="ARBA" id="ARBA00022553"/>
    </source>
</evidence>
<dbReference type="InterPro" id="IPR004358">
    <property type="entry name" value="Sig_transdc_His_kin-like_C"/>
</dbReference>
<dbReference type="InterPro" id="IPR050351">
    <property type="entry name" value="BphY/WalK/GraS-like"/>
</dbReference>
<dbReference type="EC" id="2.7.13.3" evidence="3"/>
<proteinExistence type="predicted"/>
<evidence type="ECO:0000256" key="1">
    <source>
        <dbReference type="ARBA" id="ARBA00000085"/>
    </source>
</evidence>
<evidence type="ECO:0000256" key="7">
    <source>
        <dbReference type="ARBA" id="ARBA00023012"/>
    </source>
</evidence>
<evidence type="ECO:0000256" key="5">
    <source>
        <dbReference type="ARBA" id="ARBA00022679"/>
    </source>
</evidence>
<sequence>MEFIVGAVFASIIWAAAACLYYRKREKKLDDLIMYLMKVQDGQEFPSLSQESSGRFGILKSEIYKMVVLLKEQSQGAQKERGYLAQMLSDISHQIKTPLAAITLMTDLLKNPKTEEKKREEFIKNIDTQVNKITWLIRNLLTLSQLEADVLQLKKERTEVRSLLEKACQPFLIPAEMKEITLTVNGEENLFFLCDREWTTEAFSNIIKNCIEHTGRGGFVKITAAQNNFATTVTIEDNGAGIAKEDLPHIFERFYKGRHGSKESVGIGLAMAKQIVMQQNGVIRVESEEGRGSIFKVKMYI</sequence>
<dbReference type="SMART" id="SM00388">
    <property type="entry name" value="HisKA"/>
    <property type="match status" value="1"/>
</dbReference>
<keyword evidence="5" id="KW-0808">Transferase</keyword>
<dbReference type="CDD" id="cd00075">
    <property type="entry name" value="HATPase"/>
    <property type="match status" value="1"/>
</dbReference>
<dbReference type="SMART" id="SM00387">
    <property type="entry name" value="HATPase_c"/>
    <property type="match status" value="1"/>
</dbReference>
<evidence type="ECO:0000259" key="8">
    <source>
        <dbReference type="PROSITE" id="PS50109"/>
    </source>
</evidence>
<evidence type="ECO:0000256" key="3">
    <source>
        <dbReference type="ARBA" id="ARBA00012438"/>
    </source>
</evidence>
<name>A0A9D2RVB6_9FIRM</name>
<dbReference type="PANTHER" id="PTHR45453:SF1">
    <property type="entry name" value="PHOSPHATE REGULON SENSOR PROTEIN PHOR"/>
    <property type="match status" value="1"/>
</dbReference>
<dbReference type="InterPro" id="IPR005467">
    <property type="entry name" value="His_kinase_dom"/>
</dbReference>
<dbReference type="EMBL" id="DWYZ01000019">
    <property type="protein sequence ID" value="HJB27314.1"/>
    <property type="molecule type" value="Genomic_DNA"/>
</dbReference>
<dbReference type="Pfam" id="PF00512">
    <property type="entry name" value="HisKA"/>
    <property type="match status" value="1"/>
</dbReference>
<dbReference type="GO" id="GO:0005886">
    <property type="term" value="C:plasma membrane"/>
    <property type="evidence" value="ECO:0007669"/>
    <property type="project" value="TreeGrafter"/>
</dbReference>
<dbReference type="PANTHER" id="PTHR45453">
    <property type="entry name" value="PHOSPHATE REGULON SENSOR PROTEIN PHOR"/>
    <property type="match status" value="1"/>
</dbReference>
<protein>
    <recommendedName>
        <fullName evidence="3">histidine kinase</fullName>
        <ecNumber evidence="3">2.7.13.3</ecNumber>
    </recommendedName>
</protein>
<dbReference type="InterPro" id="IPR036890">
    <property type="entry name" value="HATPase_C_sf"/>
</dbReference>
<dbReference type="Pfam" id="PF02518">
    <property type="entry name" value="HATPase_c"/>
    <property type="match status" value="1"/>
</dbReference>
<reference evidence="9" key="1">
    <citation type="journal article" date="2021" name="PeerJ">
        <title>Extensive microbial diversity within the chicken gut microbiome revealed by metagenomics and culture.</title>
        <authorList>
            <person name="Gilroy R."/>
            <person name="Ravi A."/>
            <person name="Getino M."/>
            <person name="Pursley I."/>
            <person name="Horton D.L."/>
            <person name="Alikhan N.F."/>
            <person name="Baker D."/>
            <person name="Gharbi K."/>
            <person name="Hall N."/>
            <person name="Watson M."/>
            <person name="Adriaenssens E.M."/>
            <person name="Foster-Nyarko E."/>
            <person name="Jarju S."/>
            <person name="Secka A."/>
            <person name="Antonio M."/>
            <person name="Oren A."/>
            <person name="Chaudhuri R.R."/>
            <person name="La Ragione R."/>
            <person name="Hildebrand F."/>
            <person name="Pallen M.J."/>
        </authorList>
    </citation>
    <scope>NUCLEOTIDE SEQUENCE</scope>
    <source>
        <strain evidence="9">ChiSjej1B19-5720</strain>
    </source>
</reference>